<dbReference type="PANTHER" id="PTHR10924:SF27">
    <property type="entry name" value="SOLUTE CARRIER FAMILY 49 MEMBER 4"/>
    <property type="match status" value="1"/>
</dbReference>
<dbReference type="Gene3D" id="1.20.1250.20">
    <property type="entry name" value="MFS general substrate transporter like domains"/>
    <property type="match status" value="1"/>
</dbReference>
<dbReference type="EMBL" id="MU825409">
    <property type="protein sequence ID" value="KAJ7391008.1"/>
    <property type="molecule type" value="Genomic_DNA"/>
</dbReference>
<dbReference type="SUPFAM" id="SSF103473">
    <property type="entry name" value="MFS general substrate transporter"/>
    <property type="match status" value="1"/>
</dbReference>
<feature type="transmembrane region" description="Helical" evidence="5">
    <location>
        <begin position="136"/>
        <end position="159"/>
    </location>
</feature>
<dbReference type="InterPro" id="IPR036259">
    <property type="entry name" value="MFS_trans_sf"/>
</dbReference>
<dbReference type="PANTHER" id="PTHR10924">
    <property type="entry name" value="MAJOR FACILITATOR SUPERFAMILY PROTEIN-RELATED"/>
    <property type="match status" value="1"/>
</dbReference>
<comment type="subcellular location">
    <subcellularLocation>
        <location evidence="1">Membrane</location>
        <topology evidence="1">Multi-pass membrane protein</topology>
    </subcellularLocation>
</comment>
<keyword evidence="3 5" id="KW-1133">Transmembrane helix</keyword>
<reference evidence="6" key="1">
    <citation type="submission" date="2023-01" db="EMBL/GenBank/DDBJ databases">
        <title>Genome assembly of the deep-sea coral Lophelia pertusa.</title>
        <authorList>
            <person name="Herrera S."/>
            <person name="Cordes E."/>
        </authorList>
    </citation>
    <scope>NUCLEOTIDE SEQUENCE</scope>
    <source>
        <strain evidence="6">USNM1676648</strain>
        <tissue evidence="6">Polyp</tissue>
    </source>
</reference>
<dbReference type="Proteomes" id="UP001163046">
    <property type="component" value="Unassembled WGS sequence"/>
</dbReference>
<feature type="transmembrane region" description="Helical" evidence="5">
    <location>
        <begin position="449"/>
        <end position="468"/>
    </location>
</feature>
<sequence>MNPGQSFEERAALLRSEDRRYRSLGSVYQNKCKVYKTRWYILAVFSIVAALNNLIWNTWGPIQGTSQVVFGWDSTTITLLADWGPISFVIAVVPMCWLMDMKGLRVAVLVAVFCEFIGAGLRCIPLNDQHVHLETWLIHFGQFITGIGGPIAMAAAPMVSAAWFPPEQRTTATAISSLACYSGTALSFMLGPLLVPDVTEFAKQAKLNLSSDAEISYIELRKHFNQTQIDFFRDKIMNLMYLELGITAFTMLFVIIHFPEKPKLPPSVTAAIGRLEFKVGAKSLLKNGQFWLLVFIYGVGTGVYGGWCSILDLNLSQFSIDQKTAGWLGFGAVVAGSVSGISLSIFADHFTRYMKLIVIALLTGATASLTIFTLICAGILPYSKLVLFITCILGGLFVNGTIPLFFELAVESTYPVAEGITSGFLTFSNNFLQVVFYIFPMLPHFGLKWINWCTFSTTALCIPLLMLWRQRRYRSDVDERPDSYVPAPHNRELNSEINYGTGSVSSSANGFFQVRQYIQNLMMQILCLPMHNYINYFNSVFFSI</sequence>
<accession>A0A9X0A029</accession>
<dbReference type="Pfam" id="PF07690">
    <property type="entry name" value="MFS_1"/>
    <property type="match status" value="1"/>
</dbReference>
<feature type="transmembrane region" description="Helical" evidence="5">
    <location>
        <begin position="79"/>
        <end position="99"/>
    </location>
</feature>
<evidence type="ECO:0000313" key="7">
    <source>
        <dbReference type="Proteomes" id="UP001163046"/>
    </source>
</evidence>
<dbReference type="InterPro" id="IPR011701">
    <property type="entry name" value="MFS"/>
</dbReference>
<feature type="transmembrane region" description="Helical" evidence="5">
    <location>
        <begin position="385"/>
        <end position="406"/>
    </location>
</feature>
<evidence type="ECO:0000313" key="6">
    <source>
        <dbReference type="EMBL" id="KAJ7391008.1"/>
    </source>
</evidence>
<feature type="transmembrane region" description="Helical" evidence="5">
    <location>
        <begin position="106"/>
        <end position="124"/>
    </location>
</feature>
<evidence type="ECO:0000256" key="4">
    <source>
        <dbReference type="ARBA" id="ARBA00023136"/>
    </source>
</evidence>
<feature type="transmembrane region" description="Helical" evidence="5">
    <location>
        <begin position="325"/>
        <end position="347"/>
    </location>
</feature>
<keyword evidence="4 5" id="KW-0472">Membrane</keyword>
<dbReference type="GO" id="GO:0016020">
    <property type="term" value="C:membrane"/>
    <property type="evidence" value="ECO:0007669"/>
    <property type="project" value="UniProtKB-SubCell"/>
</dbReference>
<evidence type="ECO:0000256" key="3">
    <source>
        <dbReference type="ARBA" id="ARBA00022989"/>
    </source>
</evidence>
<protein>
    <submittedName>
        <fullName evidence="6">Uncharacterized protein</fullName>
    </submittedName>
</protein>
<gene>
    <name evidence="6" type="ORF">OS493_021028</name>
</gene>
<feature type="transmembrane region" description="Helical" evidence="5">
    <location>
        <begin position="353"/>
        <end position="380"/>
    </location>
</feature>
<dbReference type="InterPro" id="IPR049680">
    <property type="entry name" value="FLVCR1-2_SLC49-like"/>
</dbReference>
<feature type="transmembrane region" description="Helical" evidence="5">
    <location>
        <begin position="39"/>
        <end position="59"/>
    </location>
</feature>
<organism evidence="6 7">
    <name type="scientific">Desmophyllum pertusum</name>
    <dbReference type="NCBI Taxonomy" id="174260"/>
    <lineage>
        <taxon>Eukaryota</taxon>
        <taxon>Metazoa</taxon>
        <taxon>Cnidaria</taxon>
        <taxon>Anthozoa</taxon>
        <taxon>Hexacorallia</taxon>
        <taxon>Scleractinia</taxon>
        <taxon>Caryophylliina</taxon>
        <taxon>Caryophylliidae</taxon>
        <taxon>Desmophyllum</taxon>
    </lineage>
</organism>
<name>A0A9X0A029_9CNID</name>
<proteinExistence type="predicted"/>
<evidence type="ECO:0000256" key="1">
    <source>
        <dbReference type="ARBA" id="ARBA00004141"/>
    </source>
</evidence>
<dbReference type="GO" id="GO:0022857">
    <property type="term" value="F:transmembrane transporter activity"/>
    <property type="evidence" value="ECO:0007669"/>
    <property type="project" value="InterPro"/>
</dbReference>
<keyword evidence="7" id="KW-1185">Reference proteome</keyword>
<evidence type="ECO:0000256" key="2">
    <source>
        <dbReference type="ARBA" id="ARBA00022692"/>
    </source>
</evidence>
<evidence type="ECO:0000256" key="5">
    <source>
        <dbReference type="SAM" id="Phobius"/>
    </source>
</evidence>
<feature type="transmembrane region" description="Helical" evidence="5">
    <location>
        <begin position="239"/>
        <end position="258"/>
    </location>
</feature>
<feature type="transmembrane region" description="Helical" evidence="5">
    <location>
        <begin position="290"/>
        <end position="313"/>
    </location>
</feature>
<dbReference type="OrthoDB" id="422206at2759"/>
<keyword evidence="2 5" id="KW-0812">Transmembrane</keyword>
<dbReference type="AlphaFoldDB" id="A0A9X0A029"/>
<comment type="caution">
    <text evidence="6">The sequence shown here is derived from an EMBL/GenBank/DDBJ whole genome shotgun (WGS) entry which is preliminary data.</text>
</comment>